<dbReference type="SMART" id="SM00065">
    <property type="entry name" value="GAF"/>
    <property type="match status" value="1"/>
</dbReference>
<dbReference type="Gene3D" id="3.30.565.10">
    <property type="entry name" value="Histidine kinase-like ATPase, C-terminal domain"/>
    <property type="match status" value="1"/>
</dbReference>
<evidence type="ECO:0000313" key="7">
    <source>
        <dbReference type="Proteomes" id="UP000663918"/>
    </source>
</evidence>
<name>A0A975C2F4_9CAUL</name>
<dbReference type="Pfam" id="PF07568">
    <property type="entry name" value="HisKA_2"/>
    <property type="match status" value="1"/>
</dbReference>
<dbReference type="Pfam" id="PF08446">
    <property type="entry name" value="PAS_2"/>
    <property type="match status" value="1"/>
</dbReference>
<keyword evidence="2" id="KW-0716">Sensory transduction</keyword>
<dbReference type="SUPFAM" id="SSF55785">
    <property type="entry name" value="PYP-like sensor domain (PAS domain)"/>
    <property type="match status" value="1"/>
</dbReference>
<dbReference type="InterPro" id="IPR013515">
    <property type="entry name" value="Phytochrome_cen-reg"/>
</dbReference>
<reference evidence="6" key="1">
    <citation type="submission" date="2020-09" db="EMBL/GenBank/DDBJ databases">
        <title>Brevundimonas sp. LVF2 isolated from a puddle in Goettingen, Germany.</title>
        <authorList>
            <person name="Friedrich I."/>
            <person name="Klassen A."/>
            <person name="Hannes N."/>
            <person name="Schneider D."/>
            <person name="Hertel R."/>
            <person name="Daniel R."/>
        </authorList>
    </citation>
    <scope>NUCLEOTIDE SEQUENCE</scope>
    <source>
        <strain evidence="6">LVF2</strain>
    </source>
</reference>
<evidence type="ECO:0000313" key="6">
    <source>
        <dbReference type="EMBL" id="QTC90337.1"/>
    </source>
</evidence>
<dbReference type="InterPro" id="IPR043150">
    <property type="entry name" value="Phytochrome_PHY_sf"/>
</dbReference>
<keyword evidence="7" id="KW-1185">Reference proteome</keyword>
<dbReference type="PRINTS" id="PR01033">
    <property type="entry name" value="PHYTOCHROME"/>
</dbReference>
<dbReference type="InterPro" id="IPR003018">
    <property type="entry name" value="GAF"/>
</dbReference>
<keyword evidence="1" id="KW-0600">Photoreceptor protein</keyword>
<gene>
    <name evidence="6" type="ORF">IFJ75_13775</name>
</gene>
<dbReference type="AlphaFoldDB" id="A0A975C2F4"/>
<dbReference type="InterPro" id="IPR011495">
    <property type="entry name" value="Sig_transdc_His_kin_sub2_dim/P"/>
</dbReference>
<dbReference type="KEGG" id="bgoe:IFJ75_13775"/>
<evidence type="ECO:0000256" key="4">
    <source>
        <dbReference type="ARBA" id="ARBA00023170"/>
    </source>
</evidence>
<sequence length="732" mass="79483">MRFFAETDVPETPSPGSLAAELLLSDADLNDCDREPIHIPGSIQPHGFMLATGGDDAVVTHGAGDIEEITGVQDWIGQPLVGLLGEAITESLSSPAPADGAVFVGRWTAPSGETFDVSTHLSGTRRIIEVERSDGAATFGIDLLARLDKASAAFERALNVRQLAARAADEFRNLTGFERVMIYRFLDDEAGAVLAESKSPEMSSFLNHHFPATDIPKQARALYVRNPVRVIPEVRYSPRPLRPALPQSEPPLDMSDSVLRSVSPIHLQYLRNMDVGASASISIVTDGVLWGLVACHDSRPRLLTHETRIAATALARGLARQLKAKDDAELYRERVRLRGLEDELVARIPLEEPLDAALAKHLDEIAALVGATGAAVLRGKSVSTGGACPPANGVVALGNWVAKTAAGRVMSTASLSEVFPAATAWKAEASGFMGFVIAADEPFVLMWFRAEKLEVVRWAGDPHTAVKTGEAGKLTPRASFAEWTETVSGRAQRWTNPEIESAGRFRDAVFELRALRQMRQVNQSLQESVADRDLQLEHQDFLLREVNHRVQNSLQLITSFLSLQARDNPDSRPASEVLREAQRRVKAVSLVHSRLYRADQFETIDLGRYFSELIEDMATSSGQDWAELIHTELAPVSVEAGRATTFGLVLTELIINAQKYAYGGRPGPLYVTLEEDRGSARIVVADEGVGGHQSGKGFGSRLIESLAGQLGAAIEYRDARPGLRVILTAPIG</sequence>
<dbReference type="InterPro" id="IPR036890">
    <property type="entry name" value="HATPase_C_sf"/>
</dbReference>
<feature type="domain" description="Phytochrome chromophore attachment site" evidence="5">
    <location>
        <begin position="159"/>
        <end position="316"/>
    </location>
</feature>
<dbReference type="Gene3D" id="3.30.450.20">
    <property type="entry name" value="PAS domain"/>
    <property type="match status" value="2"/>
</dbReference>
<dbReference type="Pfam" id="PF01590">
    <property type="entry name" value="GAF"/>
    <property type="match status" value="1"/>
</dbReference>
<dbReference type="Proteomes" id="UP000663918">
    <property type="component" value="Chromosome"/>
</dbReference>
<dbReference type="InterPro" id="IPR001294">
    <property type="entry name" value="Phytochrome"/>
</dbReference>
<accession>A0A975C2F4</accession>
<dbReference type="PANTHER" id="PTHR43065">
    <property type="entry name" value="SENSOR HISTIDINE KINASE"/>
    <property type="match status" value="1"/>
</dbReference>
<dbReference type="Gene3D" id="3.30.450.270">
    <property type="match status" value="1"/>
</dbReference>
<keyword evidence="3" id="KW-0157">Chromophore</keyword>
<evidence type="ECO:0000256" key="2">
    <source>
        <dbReference type="ARBA" id="ARBA00022606"/>
    </source>
</evidence>
<dbReference type="GO" id="GO:0006355">
    <property type="term" value="P:regulation of DNA-templated transcription"/>
    <property type="evidence" value="ECO:0007669"/>
    <property type="project" value="InterPro"/>
</dbReference>
<evidence type="ECO:0000256" key="1">
    <source>
        <dbReference type="ARBA" id="ARBA00022543"/>
    </source>
</evidence>
<dbReference type="GO" id="GO:0009881">
    <property type="term" value="F:photoreceptor activity"/>
    <property type="evidence" value="ECO:0007669"/>
    <property type="project" value="UniProtKB-KW"/>
</dbReference>
<evidence type="ECO:0000259" key="5">
    <source>
        <dbReference type="PROSITE" id="PS50046"/>
    </source>
</evidence>
<dbReference type="Gene3D" id="3.30.450.40">
    <property type="match status" value="1"/>
</dbReference>
<dbReference type="InterPro" id="IPR013654">
    <property type="entry name" value="PAS_2"/>
</dbReference>
<keyword evidence="4" id="KW-0675">Receptor</keyword>
<dbReference type="Pfam" id="PF00360">
    <property type="entry name" value="PHY"/>
    <property type="match status" value="1"/>
</dbReference>
<proteinExistence type="predicted"/>
<organism evidence="6 7">
    <name type="scientific">Brevundimonas goettingensis</name>
    <dbReference type="NCBI Taxonomy" id="2774190"/>
    <lineage>
        <taxon>Bacteria</taxon>
        <taxon>Pseudomonadati</taxon>
        <taxon>Pseudomonadota</taxon>
        <taxon>Alphaproteobacteria</taxon>
        <taxon>Caulobacterales</taxon>
        <taxon>Caulobacteraceae</taxon>
        <taxon>Brevundimonas</taxon>
    </lineage>
</organism>
<protein>
    <submittedName>
        <fullName evidence="6">GAF domain-containing protein</fullName>
    </submittedName>
</protein>
<dbReference type="EMBL" id="CP062222">
    <property type="protein sequence ID" value="QTC90337.1"/>
    <property type="molecule type" value="Genomic_DNA"/>
</dbReference>
<dbReference type="InterPro" id="IPR029016">
    <property type="entry name" value="GAF-like_dom_sf"/>
</dbReference>
<dbReference type="InterPro" id="IPR016132">
    <property type="entry name" value="Phyto_chromo_attachment"/>
</dbReference>
<dbReference type="SUPFAM" id="SSF55874">
    <property type="entry name" value="ATPase domain of HSP90 chaperone/DNA topoisomerase II/histidine kinase"/>
    <property type="match status" value="1"/>
</dbReference>
<dbReference type="SUPFAM" id="SSF55781">
    <property type="entry name" value="GAF domain-like"/>
    <property type="match status" value="2"/>
</dbReference>
<dbReference type="InterPro" id="IPR035965">
    <property type="entry name" value="PAS-like_dom_sf"/>
</dbReference>
<dbReference type="GO" id="GO:0009584">
    <property type="term" value="P:detection of visible light"/>
    <property type="evidence" value="ECO:0007669"/>
    <property type="project" value="InterPro"/>
</dbReference>
<evidence type="ECO:0000256" key="3">
    <source>
        <dbReference type="ARBA" id="ARBA00022991"/>
    </source>
</evidence>
<dbReference type="PROSITE" id="PS50046">
    <property type="entry name" value="PHYTOCHROME_2"/>
    <property type="match status" value="1"/>
</dbReference>